<proteinExistence type="predicted"/>
<dbReference type="AlphaFoldDB" id="A0AAV7ZF69"/>
<keyword evidence="2" id="KW-0472">Membrane</keyword>
<evidence type="ECO:0000313" key="6">
    <source>
        <dbReference type="Proteomes" id="UP001150062"/>
    </source>
</evidence>
<accession>A0AAV7ZF69</accession>
<evidence type="ECO:0000256" key="1">
    <source>
        <dbReference type="SAM" id="MobiDB-lite"/>
    </source>
</evidence>
<dbReference type="Proteomes" id="UP001146793">
    <property type="component" value="Unassembled WGS sequence"/>
</dbReference>
<gene>
    <name evidence="3" type="ORF">M0812_17586</name>
    <name evidence="4" type="ORF">M0813_24392</name>
</gene>
<evidence type="ECO:0000256" key="2">
    <source>
        <dbReference type="SAM" id="Phobius"/>
    </source>
</evidence>
<keyword evidence="2 3" id="KW-0812">Transmembrane</keyword>
<evidence type="ECO:0000313" key="3">
    <source>
        <dbReference type="EMBL" id="KAJ3438399.1"/>
    </source>
</evidence>
<feature type="transmembrane region" description="Helical" evidence="2">
    <location>
        <begin position="133"/>
        <end position="151"/>
    </location>
</feature>
<dbReference type="Proteomes" id="UP001150062">
    <property type="component" value="Unassembled WGS sequence"/>
</dbReference>
<reference evidence="4" key="1">
    <citation type="submission" date="2022-08" db="EMBL/GenBank/DDBJ databases">
        <title>Novel sulfate-reducing endosymbionts in the free-living metamonad Anaeramoeba.</title>
        <authorList>
            <person name="Jerlstrom-Hultqvist J."/>
            <person name="Cepicka I."/>
            <person name="Gallot-Lavallee L."/>
            <person name="Salas-Leiva D."/>
            <person name="Curtis B.A."/>
            <person name="Zahonova K."/>
            <person name="Pipaliya S."/>
            <person name="Dacks J."/>
            <person name="Roger A.J."/>
        </authorList>
    </citation>
    <scope>NUCLEOTIDE SEQUENCE</scope>
    <source>
        <strain evidence="4">Schooner1</strain>
    </source>
</reference>
<protein>
    <submittedName>
        <fullName evidence="3">Transmembrane protein</fullName>
    </submittedName>
</protein>
<feature type="transmembrane region" description="Helical" evidence="2">
    <location>
        <begin position="157"/>
        <end position="176"/>
    </location>
</feature>
<keyword evidence="6" id="KW-1185">Reference proteome</keyword>
<feature type="region of interest" description="Disordered" evidence="1">
    <location>
        <begin position="24"/>
        <end position="47"/>
    </location>
</feature>
<feature type="transmembrane region" description="Helical" evidence="2">
    <location>
        <begin position="57"/>
        <end position="78"/>
    </location>
</feature>
<evidence type="ECO:0000313" key="4">
    <source>
        <dbReference type="EMBL" id="KAJ6240052.1"/>
    </source>
</evidence>
<dbReference type="EMBL" id="JANTQA010000033">
    <property type="protein sequence ID" value="KAJ3438399.1"/>
    <property type="molecule type" value="Genomic_DNA"/>
</dbReference>
<name>A0AAV7ZF69_9EUKA</name>
<evidence type="ECO:0000313" key="5">
    <source>
        <dbReference type="Proteomes" id="UP001146793"/>
    </source>
</evidence>
<reference evidence="3" key="2">
    <citation type="submission" date="2022-08" db="EMBL/GenBank/DDBJ databases">
        <title>Novel sulphate-reducing endosymbionts in the free-living metamonad Anaeramoeba.</title>
        <authorList>
            <person name="Jerlstrom-Hultqvist J."/>
            <person name="Cepicka I."/>
            <person name="Gallot-Lavallee L."/>
            <person name="Salas-Leiva D."/>
            <person name="Curtis B.A."/>
            <person name="Zahonova K."/>
            <person name="Pipaliya S."/>
            <person name="Dacks J."/>
            <person name="Roger A.J."/>
        </authorList>
    </citation>
    <scope>NUCLEOTIDE SEQUENCE</scope>
    <source>
        <strain evidence="3">Busselton2</strain>
    </source>
</reference>
<keyword evidence="2" id="KW-1133">Transmembrane helix</keyword>
<feature type="transmembrane region" description="Helical" evidence="2">
    <location>
        <begin position="90"/>
        <end position="113"/>
    </location>
</feature>
<sequence>MDTSSLHQRKSGLEGLKSTIKQQFTDAEETSESTQNKPLITKEKEKEKSTQEKTLKLLFRFALSVLLILMCVFVSQKIQLLKNITQKGFISIWLILFFITFLALIVFFVYVTIIYPKRHKKKFVIEKKVQKDLRIVVIPTICSLLCYLFLTLSLWKYYNILSLPITFLYTFTFYQLTSWF</sequence>
<dbReference type="EMBL" id="JAOAOG010000213">
    <property type="protein sequence ID" value="KAJ6240052.1"/>
    <property type="molecule type" value="Genomic_DNA"/>
</dbReference>
<comment type="caution">
    <text evidence="3">The sequence shown here is derived from an EMBL/GenBank/DDBJ whole genome shotgun (WGS) entry which is preliminary data.</text>
</comment>
<organism evidence="3 5">
    <name type="scientific">Anaeramoeba flamelloides</name>
    <dbReference type="NCBI Taxonomy" id="1746091"/>
    <lineage>
        <taxon>Eukaryota</taxon>
        <taxon>Metamonada</taxon>
        <taxon>Anaeramoebidae</taxon>
        <taxon>Anaeramoeba</taxon>
    </lineage>
</organism>
<dbReference type="Pfam" id="PF20479">
    <property type="entry name" value="TMEM128"/>
    <property type="match status" value="1"/>
</dbReference>
<dbReference type="InterPro" id="IPR033579">
    <property type="entry name" value="TMEM128"/>
</dbReference>